<dbReference type="STRING" id="313594.PI23P_06181"/>
<sequence>MKFNTKTIHGGQKLEPITGAVMPPVFMNAMYSCTAPGEPKEFEYSRGGNPT</sequence>
<dbReference type="eggNOG" id="COG0626">
    <property type="taxonomic scope" value="Bacteria"/>
</dbReference>
<dbReference type="Proteomes" id="UP000003053">
    <property type="component" value="Unassembled WGS sequence"/>
</dbReference>
<dbReference type="EMBL" id="AAOG01000006">
    <property type="protein sequence ID" value="EAR11506.1"/>
    <property type="molecule type" value="Genomic_DNA"/>
</dbReference>
<dbReference type="Gene3D" id="3.40.640.10">
    <property type="entry name" value="Type I PLP-dependent aspartate aminotransferase-like (Major domain)"/>
    <property type="match status" value="1"/>
</dbReference>
<organism evidence="1 2">
    <name type="scientific">Polaribacter irgensii 23-P</name>
    <dbReference type="NCBI Taxonomy" id="313594"/>
    <lineage>
        <taxon>Bacteria</taxon>
        <taxon>Pseudomonadati</taxon>
        <taxon>Bacteroidota</taxon>
        <taxon>Flavobacteriia</taxon>
        <taxon>Flavobacteriales</taxon>
        <taxon>Flavobacteriaceae</taxon>
    </lineage>
</organism>
<dbReference type="AlphaFoldDB" id="A4C335"/>
<dbReference type="InterPro" id="IPR015421">
    <property type="entry name" value="PyrdxlP-dep_Trfase_major"/>
</dbReference>
<gene>
    <name evidence="1" type="ORF">PI23P_06181</name>
</gene>
<reference evidence="1 2" key="1">
    <citation type="submission" date="2006-02" db="EMBL/GenBank/DDBJ databases">
        <authorList>
            <person name="Murray A."/>
            <person name="Staley J."/>
            <person name="Ferriera S."/>
            <person name="Johnson J."/>
            <person name="Kravitz S."/>
            <person name="Halpern A."/>
            <person name="Remington K."/>
            <person name="Beeson K."/>
            <person name="Tran B."/>
            <person name="Rogers Y.-H."/>
            <person name="Friedman R."/>
            <person name="Venter J.C."/>
        </authorList>
    </citation>
    <scope>NUCLEOTIDE SEQUENCE [LARGE SCALE GENOMIC DNA]</scope>
    <source>
        <strain evidence="1 2">23-P</strain>
    </source>
</reference>
<evidence type="ECO:0000313" key="2">
    <source>
        <dbReference type="Proteomes" id="UP000003053"/>
    </source>
</evidence>
<name>A4C335_9FLAO</name>
<comment type="caution">
    <text evidence="1">The sequence shown here is derived from an EMBL/GenBank/DDBJ whole genome shotgun (WGS) entry which is preliminary data.</text>
</comment>
<proteinExistence type="predicted"/>
<keyword evidence="2" id="KW-1185">Reference proteome</keyword>
<accession>A4C335</accession>
<evidence type="ECO:0000313" key="1">
    <source>
        <dbReference type="EMBL" id="EAR11506.1"/>
    </source>
</evidence>
<dbReference type="HOGENOM" id="CLU_3102079_0_0_10"/>
<dbReference type="PROSITE" id="PS51257">
    <property type="entry name" value="PROKAR_LIPOPROTEIN"/>
    <property type="match status" value="1"/>
</dbReference>
<protein>
    <submittedName>
        <fullName evidence="1">Cystathionine gamma-synthase</fullName>
    </submittedName>
</protein>